<name>A0ABP6QJ44_9ACTN</name>
<dbReference type="PANTHER" id="PTHR35174:SF3">
    <property type="entry name" value="BLL7171 PROTEIN"/>
    <property type="match status" value="1"/>
</dbReference>
<evidence type="ECO:0000256" key="1">
    <source>
        <dbReference type="ARBA" id="ARBA00007689"/>
    </source>
</evidence>
<evidence type="ECO:0000313" key="3">
    <source>
        <dbReference type="EMBL" id="GAA3234693.1"/>
    </source>
</evidence>
<accession>A0ABP6QJ44</accession>
<sequence>MSQYLILIYDDEAAWDSADERSSADMLEGHYAFGARHEKDVVGANALQPTATATSVRPDGSGGFTITDGPFVETKEALGGYYLVEAPDLDAAIAMARQIPVFSGGLEIRPILVHTTTAGTGGGNRP</sequence>
<reference evidence="4" key="1">
    <citation type="journal article" date="2019" name="Int. J. Syst. Evol. Microbiol.">
        <title>The Global Catalogue of Microorganisms (GCM) 10K type strain sequencing project: providing services to taxonomists for standard genome sequencing and annotation.</title>
        <authorList>
            <consortium name="The Broad Institute Genomics Platform"/>
            <consortium name="The Broad Institute Genome Sequencing Center for Infectious Disease"/>
            <person name="Wu L."/>
            <person name="Ma J."/>
        </authorList>
    </citation>
    <scope>NUCLEOTIDE SEQUENCE [LARGE SCALE GENOMIC DNA]</scope>
    <source>
        <strain evidence="4">JCM 9377</strain>
    </source>
</reference>
<dbReference type="RefSeq" id="WP_344836667.1">
    <property type="nucleotide sequence ID" value="NZ_BAAAUV010000027.1"/>
</dbReference>
<dbReference type="PANTHER" id="PTHR35174">
    <property type="entry name" value="BLL7171 PROTEIN-RELATED"/>
    <property type="match status" value="1"/>
</dbReference>
<dbReference type="InterPro" id="IPR005545">
    <property type="entry name" value="YCII"/>
</dbReference>
<dbReference type="Proteomes" id="UP001501237">
    <property type="component" value="Unassembled WGS sequence"/>
</dbReference>
<gene>
    <name evidence="3" type="ORF">GCM10010468_68010</name>
</gene>
<dbReference type="InterPro" id="IPR011008">
    <property type="entry name" value="Dimeric_a/b-barrel"/>
</dbReference>
<feature type="domain" description="YCII-related" evidence="2">
    <location>
        <begin position="3"/>
        <end position="112"/>
    </location>
</feature>
<dbReference type="Gene3D" id="3.30.70.1060">
    <property type="entry name" value="Dimeric alpha+beta barrel"/>
    <property type="match status" value="1"/>
</dbReference>
<dbReference type="SUPFAM" id="SSF54909">
    <property type="entry name" value="Dimeric alpha+beta barrel"/>
    <property type="match status" value="1"/>
</dbReference>
<protein>
    <submittedName>
        <fullName evidence="3">YciI family protein</fullName>
    </submittedName>
</protein>
<dbReference type="EMBL" id="BAAAUV010000027">
    <property type="protein sequence ID" value="GAA3234693.1"/>
    <property type="molecule type" value="Genomic_DNA"/>
</dbReference>
<comment type="similarity">
    <text evidence="1">Belongs to the YciI family.</text>
</comment>
<keyword evidence="4" id="KW-1185">Reference proteome</keyword>
<evidence type="ECO:0000259" key="2">
    <source>
        <dbReference type="Pfam" id="PF03795"/>
    </source>
</evidence>
<evidence type="ECO:0000313" key="4">
    <source>
        <dbReference type="Proteomes" id="UP001501237"/>
    </source>
</evidence>
<proteinExistence type="inferred from homology"/>
<comment type="caution">
    <text evidence="3">The sequence shown here is derived from an EMBL/GenBank/DDBJ whole genome shotgun (WGS) entry which is preliminary data.</text>
</comment>
<dbReference type="Pfam" id="PF03795">
    <property type="entry name" value="YCII"/>
    <property type="match status" value="1"/>
</dbReference>
<organism evidence="3 4">
    <name type="scientific">Actinocorallia longicatena</name>
    <dbReference type="NCBI Taxonomy" id="111803"/>
    <lineage>
        <taxon>Bacteria</taxon>
        <taxon>Bacillati</taxon>
        <taxon>Actinomycetota</taxon>
        <taxon>Actinomycetes</taxon>
        <taxon>Streptosporangiales</taxon>
        <taxon>Thermomonosporaceae</taxon>
        <taxon>Actinocorallia</taxon>
    </lineage>
</organism>